<dbReference type="STRING" id="1802362.A2806_03615"/>
<accession>A0A1G2PH47</accession>
<keyword evidence="1 3" id="KW-0597">Phosphoprotein</keyword>
<gene>
    <name evidence="5" type="ORF">A2806_03615</name>
</gene>
<dbReference type="EMBL" id="MHSS01000015">
    <property type="protein sequence ID" value="OHA47676.1"/>
    <property type="molecule type" value="Genomic_DNA"/>
</dbReference>
<dbReference type="SMART" id="SM00448">
    <property type="entry name" value="REC"/>
    <property type="match status" value="1"/>
</dbReference>
<dbReference type="GO" id="GO:0000160">
    <property type="term" value="P:phosphorelay signal transduction system"/>
    <property type="evidence" value="ECO:0007669"/>
    <property type="project" value="UniProtKB-KW"/>
</dbReference>
<dbReference type="Gene3D" id="3.40.50.2300">
    <property type="match status" value="1"/>
</dbReference>
<evidence type="ECO:0000256" key="3">
    <source>
        <dbReference type="PROSITE-ProRule" id="PRU00169"/>
    </source>
</evidence>
<evidence type="ECO:0000313" key="6">
    <source>
        <dbReference type="Proteomes" id="UP000177629"/>
    </source>
</evidence>
<dbReference type="InterPro" id="IPR050595">
    <property type="entry name" value="Bact_response_regulator"/>
</dbReference>
<dbReference type="PANTHER" id="PTHR44591:SF14">
    <property type="entry name" value="PROTEIN PILG"/>
    <property type="match status" value="1"/>
</dbReference>
<feature type="domain" description="Response regulatory" evidence="4">
    <location>
        <begin position="7"/>
        <end position="124"/>
    </location>
</feature>
<dbReference type="Pfam" id="PF00072">
    <property type="entry name" value="Response_reg"/>
    <property type="match status" value="1"/>
</dbReference>
<evidence type="ECO:0000256" key="1">
    <source>
        <dbReference type="ARBA" id="ARBA00022553"/>
    </source>
</evidence>
<dbReference type="InterPro" id="IPR011006">
    <property type="entry name" value="CheY-like_superfamily"/>
</dbReference>
<evidence type="ECO:0000259" key="4">
    <source>
        <dbReference type="PROSITE" id="PS50110"/>
    </source>
</evidence>
<dbReference type="PROSITE" id="PS50110">
    <property type="entry name" value="RESPONSE_REGULATORY"/>
    <property type="match status" value="1"/>
</dbReference>
<organism evidence="5 6">
    <name type="scientific">Candidatus Terrybacteria bacterium RIFCSPHIGHO2_01_FULL_48_17</name>
    <dbReference type="NCBI Taxonomy" id="1802362"/>
    <lineage>
        <taxon>Bacteria</taxon>
        <taxon>Candidatus Terryibacteriota</taxon>
    </lineage>
</organism>
<protein>
    <recommendedName>
        <fullName evidence="4">Response regulatory domain-containing protein</fullName>
    </recommendedName>
</protein>
<sequence>MNEQKTHILIVEDDPFLAEIYVTRLEADQFNVTLSRNGEDGLQKIKEIHPDLVLLDLVLPDRDGFSILEEAKKDAATKDIPVIILSNLGEKEDVSRGMSLGAADYVVKAHFTPSEVVAKAKQVLSQNKSS</sequence>
<dbReference type="AlphaFoldDB" id="A0A1G2PH47"/>
<keyword evidence="2" id="KW-0902">Two-component regulatory system</keyword>
<dbReference type="PANTHER" id="PTHR44591">
    <property type="entry name" value="STRESS RESPONSE REGULATOR PROTEIN 1"/>
    <property type="match status" value="1"/>
</dbReference>
<feature type="modified residue" description="4-aspartylphosphate" evidence="3">
    <location>
        <position position="56"/>
    </location>
</feature>
<evidence type="ECO:0000313" key="5">
    <source>
        <dbReference type="EMBL" id="OHA47676.1"/>
    </source>
</evidence>
<name>A0A1G2PH47_9BACT</name>
<dbReference type="Proteomes" id="UP000177629">
    <property type="component" value="Unassembled WGS sequence"/>
</dbReference>
<reference evidence="5 6" key="1">
    <citation type="journal article" date="2016" name="Nat. Commun.">
        <title>Thousands of microbial genomes shed light on interconnected biogeochemical processes in an aquifer system.</title>
        <authorList>
            <person name="Anantharaman K."/>
            <person name="Brown C.T."/>
            <person name="Hug L.A."/>
            <person name="Sharon I."/>
            <person name="Castelle C.J."/>
            <person name="Probst A.J."/>
            <person name="Thomas B.C."/>
            <person name="Singh A."/>
            <person name="Wilkins M.J."/>
            <person name="Karaoz U."/>
            <person name="Brodie E.L."/>
            <person name="Williams K.H."/>
            <person name="Hubbard S.S."/>
            <person name="Banfield J.F."/>
        </authorList>
    </citation>
    <scope>NUCLEOTIDE SEQUENCE [LARGE SCALE GENOMIC DNA]</scope>
</reference>
<evidence type="ECO:0000256" key="2">
    <source>
        <dbReference type="ARBA" id="ARBA00023012"/>
    </source>
</evidence>
<comment type="caution">
    <text evidence="5">The sequence shown here is derived from an EMBL/GenBank/DDBJ whole genome shotgun (WGS) entry which is preliminary data.</text>
</comment>
<dbReference type="SUPFAM" id="SSF52172">
    <property type="entry name" value="CheY-like"/>
    <property type="match status" value="1"/>
</dbReference>
<dbReference type="InterPro" id="IPR001789">
    <property type="entry name" value="Sig_transdc_resp-reg_receiver"/>
</dbReference>
<proteinExistence type="predicted"/>